<dbReference type="Gene3D" id="2.60.120.890">
    <property type="entry name" value="BT2081, beta-jelly-roll domain"/>
    <property type="match status" value="1"/>
</dbReference>
<dbReference type="InterPro" id="IPR013783">
    <property type="entry name" value="Ig-like_fold"/>
</dbReference>
<dbReference type="PROSITE" id="PS51257">
    <property type="entry name" value="PROKAR_LIPOPROTEIN"/>
    <property type="match status" value="1"/>
</dbReference>
<dbReference type="RefSeq" id="WP_008861533.1">
    <property type="nucleotide sequence ID" value="NZ_JH815204.1"/>
</dbReference>
<evidence type="ECO:0000313" key="3">
    <source>
        <dbReference type="EMBL" id="EJZ64565.1"/>
    </source>
</evidence>
<feature type="chain" id="PRO_5003841372" description="Putative carbohydrate metabolism domain-containing protein" evidence="1">
    <location>
        <begin position="22"/>
        <end position="702"/>
    </location>
</feature>
<gene>
    <name evidence="3" type="ORF">HMPREF9448_01044</name>
</gene>
<dbReference type="Gene3D" id="2.60.40.10">
    <property type="entry name" value="Immunoglobulins"/>
    <property type="match status" value="1"/>
</dbReference>
<dbReference type="STRING" id="742726.HMPREF9448_01044"/>
<keyword evidence="1" id="KW-0732">Signal</keyword>
<dbReference type="Proteomes" id="UP000006044">
    <property type="component" value="Unassembled WGS sequence"/>
</dbReference>
<dbReference type="CDD" id="cd00063">
    <property type="entry name" value="FN3"/>
    <property type="match status" value="1"/>
</dbReference>
<evidence type="ECO:0000256" key="1">
    <source>
        <dbReference type="SAM" id="SignalP"/>
    </source>
</evidence>
<protein>
    <recommendedName>
        <fullName evidence="2">Putative carbohydrate metabolism domain-containing protein</fullName>
    </recommendedName>
</protein>
<accession>K0XLB1</accession>
<organism evidence="3 4">
    <name type="scientific">Barnesiella intestinihominis YIT 11860</name>
    <dbReference type="NCBI Taxonomy" id="742726"/>
    <lineage>
        <taxon>Bacteria</taxon>
        <taxon>Pseudomonadati</taxon>
        <taxon>Bacteroidota</taxon>
        <taxon>Bacteroidia</taxon>
        <taxon>Bacteroidales</taxon>
        <taxon>Barnesiellaceae</taxon>
        <taxon>Barnesiella</taxon>
    </lineage>
</organism>
<keyword evidence="4" id="KW-1185">Reference proteome</keyword>
<dbReference type="InterPro" id="IPR027840">
    <property type="entry name" value="DUF4493"/>
</dbReference>
<dbReference type="GeneID" id="77848345"/>
<sequence>MKRYIKTYFTCGLLLVGLLSACKEEDMTLGEGSVRLNVKVSDEVAVVSRAIDPGIYASMQTRIYSSKGLIRYYDRENLMPDILNLASGQYHVFVIAGDSVPAAFDTPYYTGSADFAVQSGETTSAEVKCTIANTLATVAFSPELANVVTDYKVKIFTTTGELSFTESTVDSVGYYMLNGKDRSLAWSFEGKKTDGKNYTQSGVVENVVKATKYAFTFSYNADNAATGGTFIDVKVNESTVDSTHNVVITQRPQIVGDKFDITQPLYYETNSGKEAAIWVNAATKLKNVKLSCEKFPSLGLSADSIDFLSAPEGIITEFQVKGIGAKHIYQEDKDLSNAKITLSENFVKSLPDGEYIFTIKAVDTNEKENTQVLTIVVSDAIVVTEAPARSGIWAKKATLSGTLVKETSETLSFQYRKSGSQEWISVPAVLSGTSISAEVTQLEPGTTYEYQAVAGTQASVKTITFTTEEATKLPNSSFEDWHTPDKAMVIYPQGGEMFWDSGNHGSATMNKNVTTPDETYKHSGKYSVKLQSQFVGVMGIGKFAAGNLFTGQFIGRDGTNGILDFGRTFTSRPSKLRGYIKYTPGTVDYSETDALTNGATDIGSVYIALGDWDAPVRITTKDKNLFDKNDEKIIAYGEWDLTTQTQGEDGGLLEFEIPIDYRSLTRIPNYIVIVASASKYGDYFTGSTGSTMWLDDLELIYE</sequence>
<dbReference type="eggNOG" id="ENOG50316Q7">
    <property type="taxonomic scope" value="Bacteria"/>
</dbReference>
<evidence type="ECO:0000313" key="4">
    <source>
        <dbReference type="Proteomes" id="UP000006044"/>
    </source>
</evidence>
<dbReference type="AlphaFoldDB" id="K0XLB1"/>
<comment type="caution">
    <text evidence="3">The sequence shown here is derived from an EMBL/GenBank/DDBJ whole genome shotgun (WGS) entry which is preliminary data.</text>
</comment>
<feature type="signal peptide" evidence="1">
    <location>
        <begin position="1"/>
        <end position="21"/>
    </location>
</feature>
<dbReference type="SUPFAM" id="SSF49265">
    <property type="entry name" value="Fibronectin type III"/>
    <property type="match status" value="1"/>
</dbReference>
<reference evidence="3 4" key="1">
    <citation type="submission" date="2012-08" db="EMBL/GenBank/DDBJ databases">
        <title>The Genome Sequence of Barnesiella intestinihominis YIT 11860.</title>
        <authorList>
            <consortium name="The Broad Institute Genome Sequencing Platform"/>
            <person name="Earl A."/>
            <person name="Ward D."/>
            <person name="Feldgarden M."/>
            <person name="Gevers D."/>
            <person name="Morotomi M."/>
            <person name="Walker B."/>
            <person name="Young S.K."/>
            <person name="Zeng Q."/>
            <person name="Gargeya S."/>
            <person name="Fitzgerald M."/>
            <person name="Haas B."/>
            <person name="Abouelleil A."/>
            <person name="Alvarado L."/>
            <person name="Arachchi H.M."/>
            <person name="Berlin A.M."/>
            <person name="Chapman S.B."/>
            <person name="Goldberg J."/>
            <person name="Griggs A."/>
            <person name="Gujja S."/>
            <person name="Hansen M."/>
            <person name="Howarth C."/>
            <person name="Imamovic A."/>
            <person name="Larimer J."/>
            <person name="McCowen C."/>
            <person name="Montmayeur A."/>
            <person name="Murphy C."/>
            <person name="Neiman D."/>
            <person name="Pearson M."/>
            <person name="Priest M."/>
            <person name="Roberts A."/>
            <person name="Saif S."/>
            <person name="Shea T."/>
            <person name="Sisk P."/>
            <person name="Sykes S."/>
            <person name="Wortman J."/>
            <person name="Nusbaum C."/>
            <person name="Birren B."/>
        </authorList>
    </citation>
    <scope>NUCLEOTIDE SEQUENCE [LARGE SCALE GENOMIC DNA]</scope>
    <source>
        <strain evidence="3 4">YIT 11860</strain>
    </source>
</reference>
<dbReference type="HOGENOM" id="CLU_023285_0_0_10"/>
<feature type="domain" description="Putative carbohydrate metabolism" evidence="2">
    <location>
        <begin position="478"/>
        <end position="700"/>
    </location>
</feature>
<name>K0XLB1_9BACT</name>
<dbReference type="EMBL" id="ADLE01000008">
    <property type="protein sequence ID" value="EJZ64565.1"/>
    <property type="molecule type" value="Genomic_DNA"/>
</dbReference>
<dbReference type="InterPro" id="IPR003961">
    <property type="entry name" value="FN3_dom"/>
</dbReference>
<dbReference type="InterPro" id="IPR036116">
    <property type="entry name" value="FN3_sf"/>
</dbReference>
<dbReference type="OrthoDB" id="1004098at2"/>
<proteinExistence type="predicted"/>
<evidence type="ECO:0000259" key="2">
    <source>
        <dbReference type="Pfam" id="PF13201"/>
    </source>
</evidence>
<dbReference type="InterPro" id="IPR038653">
    <property type="entry name" value="Put_CMD_sf"/>
</dbReference>
<dbReference type="PATRIC" id="fig|742726.3.peg.1114"/>
<dbReference type="Pfam" id="PF13201">
    <property type="entry name" value="PCMD"/>
    <property type="match status" value="1"/>
</dbReference>
<dbReference type="Pfam" id="PF14900">
    <property type="entry name" value="DUF4493"/>
    <property type="match status" value="1"/>
</dbReference>
<dbReference type="InterPro" id="IPR025112">
    <property type="entry name" value="PCMD"/>
</dbReference>